<dbReference type="GO" id="GO:0046654">
    <property type="term" value="P:tetrahydrofolate biosynthetic process"/>
    <property type="evidence" value="ECO:0007669"/>
    <property type="project" value="UniProtKB-UniPathway"/>
</dbReference>
<keyword evidence="11 14" id="KW-0289">Folate biosynthesis</keyword>
<dbReference type="FunFam" id="3.20.20.20:FF:000004">
    <property type="entry name" value="Dihydropteroate synthase"/>
    <property type="match status" value="1"/>
</dbReference>
<evidence type="ECO:0000256" key="6">
    <source>
        <dbReference type="ARBA" id="ARBA00012458"/>
    </source>
</evidence>
<keyword evidence="8 14" id="KW-0808">Transferase</keyword>
<dbReference type="InterPro" id="IPR000489">
    <property type="entry name" value="Pterin-binding_dom"/>
</dbReference>
<dbReference type="InterPro" id="IPR045031">
    <property type="entry name" value="DHP_synth-like"/>
</dbReference>
<feature type="domain" description="Pterin-binding" evidence="15">
    <location>
        <begin position="15"/>
        <end position="267"/>
    </location>
</feature>
<dbReference type="Pfam" id="PF00809">
    <property type="entry name" value="Pterin_bind"/>
    <property type="match status" value="1"/>
</dbReference>
<reference evidence="17" key="1">
    <citation type="submission" date="2016-10" db="EMBL/GenBank/DDBJ databases">
        <authorList>
            <person name="Varghese N."/>
            <person name="Submissions S."/>
        </authorList>
    </citation>
    <scope>NUCLEOTIDE SEQUENCE [LARGE SCALE GENOMIC DNA]</scope>
    <source>
        <strain evidence="17">CGMCC 1.6489</strain>
    </source>
</reference>
<evidence type="ECO:0000256" key="10">
    <source>
        <dbReference type="ARBA" id="ARBA00022842"/>
    </source>
</evidence>
<accession>A0A1I0H4G6</accession>
<proteinExistence type="inferred from homology"/>
<evidence type="ECO:0000256" key="3">
    <source>
        <dbReference type="ARBA" id="ARBA00004763"/>
    </source>
</evidence>
<evidence type="ECO:0000256" key="14">
    <source>
        <dbReference type="RuleBase" id="RU361205"/>
    </source>
</evidence>
<evidence type="ECO:0000256" key="5">
    <source>
        <dbReference type="ARBA" id="ARBA00011738"/>
    </source>
</evidence>
<dbReference type="OrthoDB" id="9811744at2"/>
<evidence type="ECO:0000256" key="13">
    <source>
        <dbReference type="ARBA" id="ARBA00053449"/>
    </source>
</evidence>
<comment type="similarity">
    <text evidence="4 14">Belongs to the DHPS family.</text>
</comment>
<dbReference type="InterPro" id="IPR011005">
    <property type="entry name" value="Dihydropteroate_synth-like_sf"/>
</dbReference>
<comment type="function">
    <text evidence="13 14">Catalyzes the condensation of para-aminobenzoate (pABA) with 6-hydroxymethyl-7,8-dihydropterin diphosphate (DHPt-PP) to form 7,8-dihydropteroate (H2Pte), the immediate precursor of folate derivatives.</text>
</comment>
<sequence length="277" mass="29740">MQMTFAGRELDMGRCHVMGIVNVTPDSFSDGGRYNSVELAVQRAREMVADGAAFVDVGGESTRPGAAPVSEQEELDRVCPVVEAIARDVDTVISVDTSTPSVIRETARLGAGLVNDVRALEREGAVDAAVEAGLPVCLMHMKGAPGTMQQNPEYRHVVRDVATYLMDRVRVCEAAGIPAENILLDPGFGFGKTLEHNLQLLATLEQLRVLGYPLLVGMSRKTMLGQITGREVSERLPASLAVATISVLKGASVIRVHDVRETVDAVRVVEAMQAQGY</sequence>
<dbReference type="GO" id="GO:0046656">
    <property type="term" value="P:folic acid biosynthetic process"/>
    <property type="evidence" value="ECO:0007669"/>
    <property type="project" value="UniProtKB-KW"/>
</dbReference>
<evidence type="ECO:0000313" key="17">
    <source>
        <dbReference type="Proteomes" id="UP000198762"/>
    </source>
</evidence>
<evidence type="ECO:0000256" key="12">
    <source>
        <dbReference type="ARBA" id="ARBA00030193"/>
    </source>
</evidence>
<evidence type="ECO:0000256" key="4">
    <source>
        <dbReference type="ARBA" id="ARBA00009503"/>
    </source>
</evidence>
<dbReference type="NCBIfam" id="TIGR01496">
    <property type="entry name" value="DHPS"/>
    <property type="match status" value="1"/>
</dbReference>
<evidence type="ECO:0000256" key="7">
    <source>
        <dbReference type="ARBA" id="ARBA00016919"/>
    </source>
</evidence>
<dbReference type="UniPathway" id="UPA00077">
    <property type="reaction ID" value="UER00156"/>
</dbReference>
<comment type="catalytic activity">
    <reaction evidence="1">
        <text>(7,8-dihydropterin-6-yl)methyl diphosphate + 4-aminobenzoate = 7,8-dihydropteroate + diphosphate</text>
        <dbReference type="Rhea" id="RHEA:19949"/>
        <dbReference type="ChEBI" id="CHEBI:17836"/>
        <dbReference type="ChEBI" id="CHEBI:17839"/>
        <dbReference type="ChEBI" id="CHEBI:33019"/>
        <dbReference type="ChEBI" id="CHEBI:72950"/>
        <dbReference type="EC" id="2.5.1.15"/>
    </reaction>
</comment>
<evidence type="ECO:0000313" key="16">
    <source>
        <dbReference type="EMBL" id="SET77704.1"/>
    </source>
</evidence>
<name>A0A1I0H4G6_9GAMM</name>
<dbReference type="SUPFAM" id="SSF51717">
    <property type="entry name" value="Dihydropteroate synthetase-like"/>
    <property type="match status" value="1"/>
</dbReference>
<dbReference type="CDD" id="cd00739">
    <property type="entry name" value="DHPS"/>
    <property type="match status" value="1"/>
</dbReference>
<dbReference type="GO" id="GO:0005829">
    <property type="term" value="C:cytosol"/>
    <property type="evidence" value="ECO:0007669"/>
    <property type="project" value="TreeGrafter"/>
</dbReference>
<keyword evidence="9 14" id="KW-0479">Metal-binding</keyword>
<dbReference type="PANTHER" id="PTHR20941:SF1">
    <property type="entry name" value="FOLIC ACID SYNTHESIS PROTEIN FOL1"/>
    <property type="match status" value="1"/>
</dbReference>
<dbReference type="PANTHER" id="PTHR20941">
    <property type="entry name" value="FOLATE SYNTHESIS PROTEINS"/>
    <property type="match status" value="1"/>
</dbReference>
<evidence type="ECO:0000256" key="8">
    <source>
        <dbReference type="ARBA" id="ARBA00022679"/>
    </source>
</evidence>
<protein>
    <recommendedName>
        <fullName evidence="7 14">Dihydropteroate synthase</fullName>
        <shortName evidence="14">DHPS</shortName>
        <ecNumber evidence="6 14">2.5.1.15</ecNumber>
    </recommendedName>
    <alternativeName>
        <fullName evidence="12 14">Dihydropteroate pyrophosphorylase</fullName>
    </alternativeName>
</protein>
<dbReference type="Gene3D" id="3.20.20.20">
    <property type="entry name" value="Dihydropteroate synthase-like"/>
    <property type="match status" value="1"/>
</dbReference>
<dbReference type="EMBL" id="FOHZ01000023">
    <property type="protein sequence ID" value="SET77704.1"/>
    <property type="molecule type" value="Genomic_DNA"/>
</dbReference>
<dbReference type="GO" id="GO:0004156">
    <property type="term" value="F:dihydropteroate synthase activity"/>
    <property type="evidence" value="ECO:0007669"/>
    <property type="project" value="UniProtKB-EC"/>
</dbReference>
<dbReference type="PROSITE" id="PS50972">
    <property type="entry name" value="PTERIN_BINDING"/>
    <property type="match status" value="1"/>
</dbReference>
<organism evidence="16 17">
    <name type="scientific">Marinobacter segnicrescens</name>
    <dbReference type="NCBI Taxonomy" id="430453"/>
    <lineage>
        <taxon>Bacteria</taxon>
        <taxon>Pseudomonadati</taxon>
        <taxon>Pseudomonadota</taxon>
        <taxon>Gammaproteobacteria</taxon>
        <taxon>Pseudomonadales</taxon>
        <taxon>Marinobacteraceae</taxon>
        <taxon>Marinobacter</taxon>
    </lineage>
</organism>
<dbReference type="InterPro" id="IPR006390">
    <property type="entry name" value="DHP_synth_dom"/>
</dbReference>
<evidence type="ECO:0000256" key="2">
    <source>
        <dbReference type="ARBA" id="ARBA00001946"/>
    </source>
</evidence>
<evidence type="ECO:0000259" key="15">
    <source>
        <dbReference type="PROSITE" id="PS50972"/>
    </source>
</evidence>
<dbReference type="AlphaFoldDB" id="A0A1I0H4G6"/>
<evidence type="ECO:0000256" key="11">
    <source>
        <dbReference type="ARBA" id="ARBA00022909"/>
    </source>
</evidence>
<comment type="pathway">
    <text evidence="3 14">Cofactor biosynthesis; tetrahydrofolate biosynthesis; 7,8-dihydrofolate from 2-amino-4-hydroxy-6-hydroxymethyl-7,8-dihydropteridine diphosphate and 4-aminobenzoate: step 1/2.</text>
</comment>
<dbReference type="Proteomes" id="UP000198762">
    <property type="component" value="Unassembled WGS sequence"/>
</dbReference>
<evidence type="ECO:0000256" key="9">
    <source>
        <dbReference type="ARBA" id="ARBA00022723"/>
    </source>
</evidence>
<dbReference type="EC" id="2.5.1.15" evidence="6 14"/>
<evidence type="ECO:0000256" key="1">
    <source>
        <dbReference type="ARBA" id="ARBA00000012"/>
    </source>
</evidence>
<dbReference type="GO" id="GO:0046872">
    <property type="term" value="F:metal ion binding"/>
    <property type="evidence" value="ECO:0007669"/>
    <property type="project" value="UniProtKB-KW"/>
</dbReference>
<keyword evidence="17" id="KW-1185">Reference proteome</keyword>
<dbReference type="RefSeq" id="WP_091854267.1">
    <property type="nucleotide sequence ID" value="NZ_FOHZ01000023.1"/>
</dbReference>
<comment type="subunit">
    <text evidence="5">Homodimer.</text>
</comment>
<dbReference type="STRING" id="430453.SAMN04487962_12323"/>
<gene>
    <name evidence="16" type="ORF">SAMN04487962_12323</name>
</gene>
<keyword evidence="10 14" id="KW-0460">Magnesium</keyword>
<dbReference type="PROSITE" id="PS00792">
    <property type="entry name" value="DHPS_1"/>
    <property type="match status" value="1"/>
</dbReference>
<comment type="cofactor">
    <cofactor evidence="2 14">
        <name>Mg(2+)</name>
        <dbReference type="ChEBI" id="CHEBI:18420"/>
    </cofactor>
</comment>